<comment type="catalytic activity">
    <reaction evidence="9">
        <text>n a quinone + n hydrogen sulfide + n H(+) = polysulfur(n-2) + n a quinol</text>
        <dbReference type="Rhea" id="RHEA:30239"/>
        <dbReference type="Rhea" id="RHEA-COMP:19475"/>
        <dbReference type="ChEBI" id="CHEBI:15378"/>
        <dbReference type="ChEBI" id="CHEBI:17909"/>
        <dbReference type="ChEBI" id="CHEBI:24646"/>
        <dbReference type="ChEBI" id="CHEBI:29919"/>
        <dbReference type="ChEBI" id="CHEBI:132124"/>
        <dbReference type="EC" id="1.8.5.4"/>
    </reaction>
</comment>
<protein>
    <recommendedName>
        <fullName evidence="13">Sulfide-quinone reductase</fullName>
        <ecNumber evidence="12">1.8.5.4</ecNumber>
    </recommendedName>
    <alternativeName>
        <fullName evidence="14">Sulfide:quinone oxidoreductase</fullName>
    </alternativeName>
</protein>
<dbReference type="EMBL" id="QFWT01000009">
    <property type="protein sequence ID" value="PWI32381.1"/>
    <property type="molecule type" value="Genomic_DNA"/>
</dbReference>
<dbReference type="GO" id="GO:0016020">
    <property type="term" value="C:membrane"/>
    <property type="evidence" value="ECO:0007669"/>
    <property type="project" value="UniProtKB-SubCell"/>
</dbReference>
<dbReference type="Pfam" id="PF07992">
    <property type="entry name" value="Pyr_redox_2"/>
    <property type="match status" value="1"/>
</dbReference>
<keyword evidence="7" id="KW-0560">Oxidoreductase</keyword>
<keyword evidence="5" id="KW-0547">Nucleotide-binding</keyword>
<comment type="function">
    <text evidence="10">Catalyzes the oxidation of hydrogen sulfide, with the help of a quinone. Consecutive reaction cycles lead to the accumulation of a polysulfide product on the active site Cys residues; these products are released when they exceed a critical length, typically as cyclooctasulfur.</text>
</comment>
<dbReference type="EC" id="1.8.5.4" evidence="12"/>
<dbReference type="GO" id="GO:0070224">
    <property type="term" value="F:sulfide:quinone oxidoreductase activity"/>
    <property type="evidence" value="ECO:0007669"/>
    <property type="project" value="UniProtKB-EC"/>
</dbReference>
<reference evidence="16 17" key="1">
    <citation type="submission" date="2018-05" db="EMBL/GenBank/DDBJ databases">
        <title>Vibrio limimaris sp. nov., isolated from marine sediment.</title>
        <authorList>
            <person name="Li C.-M."/>
        </authorList>
    </citation>
    <scope>NUCLEOTIDE SEQUENCE [LARGE SCALE GENOMIC DNA]</scope>
    <source>
        <strain evidence="16 17">E4404</strain>
    </source>
</reference>
<accession>A0A2U3B6F9</accession>
<evidence type="ECO:0000313" key="16">
    <source>
        <dbReference type="EMBL" id="PWI32381.1"/>
    </source>
</evidence>
<evidence type="ECO:0000256" key="11">
    <source>
        <dbReference type="ARBA" id="ARBA00060891"/>
    </source>
</evidence>
<keyword evidence="4" id="KW-0874">Quinone</keyword>
<gene>
    <name evidence="16" type="ORF">DI392_15060</name>
</gene>
<sequence length="424" mass="46773">MARVIVIGAGLGGMSAIYELREHLSKEHEVILVNDKADFEFTPSNPWIAVTWRDRGDTSFPIAQYVEKKGIQFIHAALTCLQPDIKTIELSDGQTLVYDYLVLCTGPALDFSGVEGAGPEQRGTSSVCNIGHAEACRADLDKLINNPGPVIVGAMPGASCFGPAYEYAFIVDKYLRDKKIRHRVPMTFVTSEPYIGHLGLNGVGDSKGMLESELRMRDIQWICNAKSLSAKDKTLTVDELDDLGNVKKTHSLSYEHAMLLPAFKGIDPLLGLDGLVNPKGFVIVDEYQRNPAYPEIYAAGVCIAIAPKESTVVPTGVPKTGYMIEAMVRALTFNIGADLEGKEVSTKAVWNAVCLADMGDTGMAFVAMPQIPPRNVVWFKKGRWVHVAKIFFEKYFIRKMKNGDTEPVYEKLMLKYLGIDKTEQ</sequence>
<evidence type="ECO:0000256" key="5">
    <source>
        <dbReference type="ARBA" id="ARBA00022741"/>
    </source>
</evidence>
<keyword evidence="8" id="KW-0472">Membrane</keyword>
<dbReference type="GO" id="GO:0000166">
    <property type="term" value="F:nucleotide binding"/>
    <property type="evidence" value="ECO:0007669"/>
    <property type="project" value="UniProtKB-KW"/>
</dbReference>
<evidence type="ECO:0000256" key="9">
    <source>
        <dbReference type="ARBA" id="ARBA00050821"/>
    </source>
</evidence>
<dbReference type="OrthoDB" id="9802771at2"/>
<dbReference type="PANTHER" id="PTHR42913">
    <property type="entry name" value="APOPTOSIS-INDUCING FACTOR 1"/>
    <property type="match status" value="1"/>
</dbReference>
<evidence type="ECO:0000256" key="14">
    <source>
        <dbReference type="ARBA" id="ARBA00081101"/>
    </source>
</evidence>
<dbReference type="SUPFAM" id="SSF51905">
    <property type="entry name" value="FAD/NAD(P)-binding domain"/>
    <property type="match status" value="1"/>
</dbReference>
<dbReference type="RefSeq" id="WP_109320521.1">
    <property type="nucleotide sequence ID" value="NZ_QFWT01000009.1"/>
</dbReference>
<evidence type="ECO:0000256" key="4">
    <source>
        <dbReference type="ARBA" id="ARBA00022719"/>
    </source>
</evidence>
<evidence type="ECO:0000256" key="12">
    <source>
        <dbReference type="ARBA" id="ARBA00066453"/>
    </source>
</evidence>
<dbReference type="AlphaFoldDB" id="A0A2U3B6F9"/>
<dbReference type="GO" id="GO:0048038">
    <property type="term" value="F:quinone binding"/>
    <property type="evidence" value="ECO:0007669"/>
    <property type="project" value="UniProtKB-KW"/>
</dbReference>
<evidence type="ECO:0000256" key="13">
    <source>
        <dbReference type="ARBA" id="ARBA00071264"/>
    </source>
</evidence>
<dbReference type="Proteomes" id="UP000245362">
    <property type="component" value="Unassembled WGS sequence"/>
</dbReference>
<evidence type="ECO:0000256" key="8">
    <source>
        <dbReference type="ARBA" id="ARBA00023136"/>
    </source>
</evidence>
<feature type="domain" description="FAD/NAD(P)-binding" evidence="15">
    <location>
        <begin position="3"/>
        <end position="153"/>
    </location>
</feature>
<comment type="cofactor">
    <cofactor evidence="1">
        <name>FAD</name>
        <dbReference type="ChEBI" id="CHEBI:57692"/>
    </cofactor>
</comment>
<dbReference type="GO" id="GO:0019646">
    <property type="term" value="P:aerobic electron transport chain"/>
    <property type="evidence" value="ECO:0007669"/>
    <property type="project" value="TreeGrafter"/>
</dbReference>
<evidence type="ECO:0000256" key="7">
    <source>
        <dbReference type="ARBA" id="ARBA00023002"/>
    </source>
</evidence>
<keyword evidence="17" id="KW-1185">Reference proteome</keyword>
<evidence type="ECO:0000259" key="15">
    <source>
        <dbReference type="Pfam" id="PF07992"/>
    </source>
</evidence>
<evidence type="ECO:0000256" key="2">
    <source>
        <dbReference type="ARBA" id="ARBA00004170"/>
    </source>
</evidence>
<evidence type="ECO:0000313" key="17">
    <source>
        <dbReference type="Proteomes" id="UP000245362"/>
    </source>
</evidence>
<dbReference type="InterPro" id="IPR023753">
    <property type="entry name" value="FAD/NAD-binding_dom"/>
</dbReference>
<dbReference type="Gene3D" id="3.50.50.100">
    <property type="match status" value="1"/>
</dbReference>
<dbReference type="InterPro" id="IPR051169">
    <property type="entry name" value="NADH-Q_oxidoreductase"/>
</dbReference>
<organism evidence="16 17">
    <name type="scientific">Vibrio albus</name>
    <dbReference type="NCBI Taxonomy" id="2200953"/>
    <lineage>
        <taxon>Bacteria</taxon>
        <taxon>Pseudomonadati</taxon>
        <taxon>Pseudomonadota</taxon>
        <taxon>Gammaproteobacteria</taxon>
        <taxon>Vibrionales</taxon>
        <taxon>Vibrionaceae</taxon>
        <taxon>Vibrio</taxon>
    </lineage>
</organism>
<evidence type="ECO:0000256" key="10">
    <source>
        <dbReference type="ARBA" id="ARBA00054727"/>
    </source>
</evidence>
<keyword evidence="3" id="KW-0285">Flavoprotein</keyword>
<dbReference type="InterPro" id="IPR036188">
    <property type="entry name" value="FAD/NAD-bd_sf"/>
</dbReference>
<dbReference type="PANTHER" id="PTHR42913:SF6">
    <property type="entry name" value="SULFIDE-QUINONE REDUCTASE"/>
    <property type="match status" value="1"/>
</dbReference>
<dbReference type="GO" id="GO:0003955">
    <property type="term" value="F:NAD(P)H dehydrogenase (quinone) activity"/>
    <property type="evidence" value="ECO:0007669"/>
    <property type="project" value="TreeGrafter"/>
</dbReference>
<comment type="similarity">
    <text evidence="11">Belongs to the SQRD family.</text>
</comment>
<evidence type="ECO:0000256" key="6">
    <source>
        <dbReference type="ARBA" id="ARBA00022827"/>
    </source>
</evidence>
<evidence type="ECO:0000256" key="1">
    <source>
        <dbReference type="ARBA" id="ARBA00001974"/>
    </source>
</evidence>
<comment type="subcellular location">
    <subcellularLocation>
        <location evidence="2">Membrane</location>
        <topology evidence="2">Peripheral membrane protein</topology>
    </subcellularLocation>
</comment>
<evidence type="ECO:0000256" key="3">
    <source>
        <dbReference type="ARBA" id="ARBA00022630"/>
    </source>
</evidence>
<dbReference type="FunFam" id="3.50.50.100:FF:000017">
    <property type="entry name" value="Sulfide-quinone reductase"/>
    <property type="match status" value="1"/>
</dbReference>
<proteinExistence type="inferred from homology"/>
<name>A0A2U3B6F9_9VIBR</name>
<keyword evidence="6" id="KW-0274">FAD</keyword>
<comment type="caution">
    <text evidence="16">The sequence shown here is derived from an EMBL/GenBank/DDBJ whole genome shotgun (WGS) entry which is preliminary data.</text>
</comment>